<proteinExistence type="predicted"/>
<evidence type="ECO:0000313" key="2">
    <source>
        <dbReference type="Proteomes" id="UP000790709"/>
    </source>
</evidence>
<reference evidence="1" key="1">
    <citation type="journal article" date="2021" name="New Phytol.">
        <title>Evolutionary innovations through gain and loss of genes in the ectomycorrhizal Boletales.</title>
        <authorList>
            <person name="Wu G."/>
            <person name="Miyauchi S."/>
            <person name="Morin E."/>
            <person name="Kuo A."/>
            <person name="Drula E."/>
            <person name="Varga T."/>
            <person name="Kohler A."/>
            <person name="Feng B."/>
            <person name="Cao Y."/>
            <person name="Lipzen A."/>
            <person name="Daum C."/>
            <person name="Hundley H."/>
            <person name="Pangilinan J."/>
            <person name="Johnson J."/>
            <person name="Barry K."/>
            <person name="LaButti K."/>
            <person name="Ng V."/>
            <person name="Ahrendt S."/>
            <person name="Min B."/>
            <person name="Choi I.G."/>
            <person name="Park H."/>
            <person name="Plett J.M."/>
            <person name="Magnuson J."/>
            <person name="Spatafora J.W."/>
            <person name="Nagy L.G."/>
            <person name="Henrissat B."/>
            <person name="Grigoriev I.V."/>
            <person name="Yang Z.L."/>
            <person name="Xu J."/>
            <person name="Martin F.M."/>
        </authorList>
    </citation>
    <scope>NUCLEOTIDE SEQUENCE</scope>
    <source>
        <strain evidence="1">KUC20120723A-06</strain>
    </source>
</reference>
<dbReference type="Proteomes" id="UP000790709">
    <property type="component" value="Unassembled WGS sequence"/>
</dbReference>
<evidence type="ECO:0000313" key="1">
    <source>
        <dbReference type="EMBL" id="KAH7929191.1"/>
    </source>
</evidence>
<accession>A0ACB8BVU1</accession>
<organism evidence="1 2">
    <name type="scientific">Leucogyrophana mollusca</name>
    <dbReference type="NCBI Taxonomy" id="85980"/>
    <lineage>
        <taxon>Eukaryota</taxon>
        <taxon>Fungi</taxon>
        <taxon>Dikarya</taxon>
        <taxon>Basidiomycota</taxon>
        <taxon>Agaricomycotina</taxon>
        <taxon>Agaricomycetes</taxon>
        <taxon>Agaricomycetidae</taxon>
        <taxon>Boletales</taxon>
        <taxon>Boletales incertae sedis</taxon>
        <taxon>Leucogyrophana</taxon>
    </lineage>
</organism>
<name>A0ACB8BVU1_9AGAM</name>
<sequence length="272" mass="31460">MDLISIKWGRRVPPRISPQERADLITCTWTDRMHHMSIHETEHTRKQRAGHERIQYGISVDRGEGVSETRLSIRSPDPRLYFSIRNASSYRERRSGEALNNLECQDQRVPQVMKTKGWVWMDLELKGQDPNKVQVHVETQRGTQGNRYWGSPRRRPIGISCNTGSWWPHHKEISHFRLFEPQAVAKQRLPIRNASGAVLHSLTVTGRPIGACLSRCRRTNRHARLDSGFSGRADWRRDNLSVVKKVPIIFVWIRKNQPQETQESGKNVGHGT</sequence>
<comment type="caution">
    <text evidence="1">The sequence shown here is derived from an EMBL/GenBank/DDBJ whole genome shotgun (WGS) entry which is preliminary data.</text>
</comment>
<gene>
    <name evidence="1" type="ORF">BV22DRAFT_147643</name>
</gene>
<keyword evidence="2" id="KW-1185">Reference proteome</keyword>
<protein>
    <submittedName>
        <fullName evidence="1">Uncharacterized protein</fullName>
    </submittedName>
</protein>
<dbReference type="EMBL" id="MU266344">
    <property type="protein sequence ID" value="KAH7929191.1"/>
    <property type="molecule type" value="Genomic_DNA"/>
</dbReference>